<proteinExistence type="predicted"/>
<accession>A0ABX7I111</accession>
<dbReference type="RefSeq" id="WP_204660509.1">
    <property type="nucleotide sequence ID" value="NZ_CP056775.1"/>
</dbReference>
<organism evidence="1 2">
    <name type="scientific">Dyadobacter sandarakinus</name>
    <dbReference type="NCBI Taxonomy" id="2747268"/>
    <lineage>
        <taxon>Bacteria</taxon>
        <taxon>Pseudomonadati</taxon>
        <taxon>Bacteroidota</taxon>
        <taxon>Cytophagia</taxon>
        <taxon>Cytophagales</taxon>
        <taxon>Spirosomataceae</taxon>
        <taxon>Dyadobacter</taxon>
    </lineage>
</organism>
<protein>
    <submittedName>
        <fullName evidence="1">Uncharacterized protein</fullName>
    </submittedName>
</protein>
<dbReference type="EMBL" id="CP056775">
    <property type="protein sequence ID" value="QRQ99748.1"/>
    <property type="molecule type" value="Genomic_DNA"/>
</dbReference>
<dbReference type="Proteomes" id="UP000612680">
    <property type="component" value="Chromosome"/>
</dbReference>
<sequence>MFSNDTEEMQAEVMSVSVIQAQDAASVNSQVATARQFPRSLSKAKSSINALVVMDKDTATSCGYAVPRDGKNVTGPSVHLANIVAQAYGNIRVETKVVEVGEKTVTCQATAWDLETNYAVRQEVIRKITGKSGRRFSEDMIILTANAGCSIARRNAIFSVVPKPLWQGGYEAAQQFIVGDISDENKLNKKRKDVLDRMTEAYGITEADILRSLGLRQVTQIKGEEIKILIGYGQSIKDGDSTVDQIFFPERSVDIAATEKQKQTNRVTEHITKATSVEQLEEVYEHVAEYGLLDLYTEKHDELKARK</sequence>
<evidence type="ECO:0000313" key="2">
    <source>
        <dbReference type="Proteomes" id="UP000612680"/>
    </source>
</evidence>
<keyword evidence="2" id="KW-1185">Reference proteome</keyword>
<evidence type="ECO:0000313" key="1">
    <source>
        <dbReference type="EMBL" id="QRQ99748.1"/>
    </source>
</evidence>
<reference evidence="1 2" key="1">
    <citation type="submission" date="2020-06" db="EMBL/GenBank/DDBJ databases">
        <title>Dyadobacter sandarakinus sp. nov., isolated from the soil of the Arctic Yellow River Station.</title>
        <authorList>
            <person name="Zhang Y."/>
            <person name="Peng F."/>
        </authorList>
    </citation>
    <scope>NUCLEOTIDE SEQUENCE [LARGE SCALE GENOMIC DNA]</scope>
    <source>
        <strain evidence="1 2">Q3-56</strain>
    </source>
</reference>
<gene>
    <name evidence="1" type="ORF">HWI92_01850</name>
</gene>
<name>A0ABX7I111_9BACT</name>